<dbReference type="HAMAP" id="MF_00528">
    <property type="entry name" value="Maf"/>
    <property type="match status" value="1"/>
</dbReference>
<comment type="caution">
    <text evidence="4">The sequence shown here is derived from an EMBL/GenBank/DDBJ whole genome shotgun (WGS) entry which is preliminary data.</text>
</comment>
<dbReference type="InterPro" id="IPR029001">
    <property type="entry name" value="ITPase-like_fam"/>
</dbReference>
<dbReference type="EC" id="3.6.1.9" evidence="3"/>
<dbReference type="PANTHER" id="PTHR43213">
    <property type="entry name" value="BIFUNCTIONAL DTTP/UTP PYROPHOSPHATASE/METHYLTRANSFERASE PROTEIN-RELATED"/>
    <property type="match status" value="1"/>
</dbReference>
<dbReference type="Pfam" id="PF02545">
    <property type="entry name" value="Maf"/>
    <property type="match status" value="1"/>
</dbReference>
<comment type="function">
    <text evidence="3">Nucleoside triphosphate pyrophosphatase. May have a dual role in cell division arrest and in preventing the incorporation of modified nucleotides into cellular nucleic acids.</text>
</comment>
<proteinExistence type="inferred from homology"/>
<dbReference type="GO" id="GO:0009117">
    <property type="term" value="P:nucleotide metabolic process"/>
    <property type="evidence" value="ECO:0007669"/>
    <property type="project" value="UniProtKB-KW"/>
</dbReference>
<dbReference type="InterPro" id="IPR003697">
    <property type="entry name" value="Maf-like"/>
</dbReference>
<dbReference type="Proteomes" id="UP000293036">
    <property type="component" value="Unassembled WGS sequence"/>
</dbReference>
<evidence type="ECO:0000256" key="3">
    <source>
        <dbReference type="HAMAP-Rule" id="MF_00528"/>
    </source>
</evidence>
<dbReference type="EMBL" id="SJDT01000001">
    <property type="protein sequence ID" value="TBW23651.1"/>
    <property type="molecule type" value="Genomic_DNA"/>
</dbReference>
<dbReference type="PANTHER" id="PTHR43213:SF5">
    <property type="entry name" value="BIFUNCTIONAL DTTP_UTP PYROPHOSPHATASE_METHYLTRANSFERASE PROTEIN-RELATED"/>
    <property type="match status" value="1"/>
</dbReference>
<reference evidence="4 5" key="1">
    <citation type="submission" date="2019-02" db="EMBL/GenBank/DDBJ databases">
        <title>Arcanobacterium bovis sp. nov., isolated from the milk of a cow with mastitis.</title>
        <authorList>
            <person name="Sammra O."/>
            <person name="Foster G."/>
            <person name="Hassan A."/>
            <person name="Alssahen M."/>
            <person name="Laemmler C."/>
            <person name="Borowiak M."/>
            <person name="Malorny B."/>
            <person name="Abdulmawjood A."/>
        </authorList>
    </citation>
    <scope>NUCLEOTIDE SEQUENCE [LARGE SCALE GENOMIC DNA]</scope>
    <source>
        <strain evidence="4 5">C605018/01/1</strain>
    </source>
</reference>
<organism evidence="4 5">
    <name type="scientific">Arcanobacterium bovis</name>
    <dbReference type="NCBI Taxonomy" id="2529275"/>
    <lineage>
        <taxon>Bacteria</taxon>
        <taxon>Bacillati</taxon>
        <taxon>Actinomycetota</taxon>
        <taxon>Actinomycetes</taxon>
        <taxon>Actinomycetales</taxon>
        <taxon>Actinomycetaceae</taxon>
        <taxon>Arcanobacterium</taxon>
    </lineage>
</organism>
<dbReference type="OrthoDB" id="3527985at2"/>
<evidence type="ECO:0000313" key="4">
    <source>
        <dbReference type="EMBL" id="TBW23651.1"/>
    </source>
</evidence>
<comment type="subcellular location">
    <subcellularLocation>
        <location evidence="3">Cytoplasm</location>
    </subcellularLocation>
</comment>
<comment type="catalytic activity">
    <reaction evidence="3">
        <text>a 2'-deoxyribonucleoside 5'-triphosphate + H2O = a 2'-deoxyribonucleoside 5'-phosphate + diphosphate + H(+)</text>
        <dbReference type="Rhea" id="RHEA:44644"/>
        <dbReference type="ChEBI" id="CHEBI:15377"/>
        <dbReference type="ChEBI" id="CHEBI:15378"/>
        <dbReference type="ChEBI" id="CHEBI:33019"/>
        <dbReference type="ChEBI" id="CHEBI:61560"/>
        <dbReference type="ChEBI" id="CHEBI:65317"/>
        <dbReference type="EC" id="3.6.1.9"/>
    </reaction>
</comment>
<dbReference type="CDD" id="cd00555">
    <property type="entry name" value="Maf"/>
    <property type="match status" value="1"/>
</dbReference>
<dbReference type="GO" id="GO:0047429">
    <property type="term" value="F:nucleoside triphosphate diphosphatase activity"/>
    <property type="evidence" value="ECO:0007669"/>
    <property type="project" value="UniProtKB-EC"/>
</dbReference>
<dbReference type="GO" id="GO:0005737">
    <property type="term" value="C:cytoplasm"/>
    <property type="evidence" value="ECO:0007669"/>
    <property type="project" value="UniProtKB-SubCell"/>
</dbReference>
<name>A0A4Q9V1Z3_9ACTO</name>
<feature type="active site" description="Proton acceptor" evidence="3">
    <location>
        <position position="119"/>
    </location>
</feature>
<comment type="similarity">
    <text evidence="3">Belongs to the Maf family.</text>
</comment>
<dbReference type="SUPFAM" id="SSF52972">
    <property type="entry name" value="ITPase-like"/>
    <property type="match status" value="1"/>
</dbReference>
<keyword evidence="3" id="KW-0546">Nucleotide metabolism</keyword>
<dbReference type="PIRSF" id="PIRSF006305">
    <property type="entry name" value="Maf"/>
    <property type="match status" value="1"/>
</dbReference>
<comment type="cofactor">
    <cofactor evidence="1 3">
        <name>a divalent metal cation</name>
        <dbReference type="ChEBI" id="CHEBI:60240"/>
    </cofactor>
</comment>
<evidence type="ECO:0000256" key="1">
    <source>
        <dbReference type="ARBA" id="ARBA00001968"/>
    </source>
</evidence>
<comment type="catalytic activity">
    <reaction evidence="3">
        <text>a ribonucleoside 5'-triphosphate + H2O = a ribonucleoside 5'-phosphate + diphosphate + H(+)</text>
        <dbReference type="Rhea" id="RHEA:23996"/>
        <dbReference type="ChEBI" id="CHEBI:15377"/>
        <dbReference type="ChEBI" id="CHEBI:15378"/>
        <dbReference type="ChEBI" id="CHEBI:33019"/>
        <dbReference type="ChEBI" id="CHEBI:58043"/>
        <dbReference type="ChEBI" id="CHEBI:61557"/>
        <dbReference type="EC" id="3.6.1.9"/>
    </reaction>
</comment>
<keyword evidence="3" id="KW-0963">Cytoplasm</keyword>
<dbReference type="RefSeq" id="WP_131279041.1">
    <property type="nucleotide sequence ID" value="NZ_JBHSLR010000009.1"/>
</dbReference>
<evidence type="ECO:0000256" key="2">
    <source>
        <dbReference type="ARBA" id="ARBA00022801"/>
    </source>
</evidence>
<protein>
    <recommendedName>
        <fullName evidence="3">Nucleoside triphosphate pyrophosphatase</fullName>
        <ecNumber evidence="3">3.6.1.9</ecNumber>
    </recommendedName>
    <alternativeName>
        <fullName evidence="3">Nucleotide pyrophosphatase</fullName>
        <shortName evidence="3">Nucleotide PPase</shortName>
    </alternativeName>
</protein>
<evidence type="ECO:0000313" key="5">
    <source>
        <dbReference type="Proteomes" id="UP000293036"/>
    </source>
</evidence>
<accession>A0A4Q9V1Z3</accession>
<keyword evidence="2 3" id="KW-0378">Hydrolase</keyword>
<sequence length="246" mass="25857">MTPRTILLASASPARRTTLINAGITPSIAVSDVDEELLLERLHDSYASTGAQPPAAEQVKLLAQAKAHDVYASLCEGSPVAGVAASAATSVTTATTANPTDADSPAEQENLPTVIIGCDSMLEMNGEVMGKPHTPELTRQRLRSMSGRWGDLHTGHCIIDTATGASVEGVSVARVYIAELSEHEIESYVQSGEPLHVAGSFTVDGLGGSFVEKIEGDYHGVVGISLPLVRALLQQLGHSIVDFWDC</sequence>
<dbReference type="NCBIfam" id="TIGR00172">
    <property type="entry name" value="maf"/>
    <property type="match status" value="1"/>
</dbReference>
<keyword evidence="5" id="KW-1185">Reference proteome</keyword>
<comment type="caution">
    <text evidence="3">Lacks conserved residue(s) required for the propagation of feature annotation.</text>
</comment>
<dbReference type="Gene3D" id="3.90.950.10">
    <property type="match status" value="1"/>
</dbReference>
<gene>
    <name evidence="4" type="ORF">EZJ44_00460</name>
</gene>
<dbReference type="AlphaFoldDB" id="A0A4Q9V1Z3"/>